<comment type="caution">
    <text evidence="1">The sequence shown here is derived from an EMBL/GenBank/DDBJ whole genome shotgun (WGS) entry which is preliminary data.</text>
</comment>
<reference evidence="1 2" key="1">
    <citation type="submission" date="2018-04" db="EMBL/GenBank/DDBJ databases">
        <title>Genomic Encyclopedia of Archaeal and Bacterial Type Strains, Phase II (KMG-II): from individual species to whole genera.</title>
        <authorList>
            <person name="Goeker M."/>
        </authorList>
    </citation>
    <scope>NUCLEOTIDE SEQUENCE [LARGE SCALE GENOMIC DNA]</scope>
    <source>
        <strain evidence="1 2">DSM 29955</strain>
    </source>
</reference>
<dbReference type="OrthoDB" id="9810277at2"/>
<dbReference type="AlphaFoldDB" id="A0A2T6KC57"/>
<keyword evidence="1" id="KW-0808">Transferase</keyword>
<dbReference type="RefSeq" id="WP_108387367.1">
    <property type="nucleotide sequence ID" value="NZ_QBUD01000010.1"/>
</dbReference>
<evidence type="ECO:0000313" key="2">
    <source>
        <dbReference type="Proteomes" id="UP000244523"/>
    </source>
</evidence>
<dbReference type="GO" id="GO:0016740">
    <property type="term" value="F:transferase activity"/>
    <property type="evidence" value="ECO:0007669"/>
    <property type="project" value="UniProtKB-KW"/>
</dbReference>
<name>A0A2T6KC57_9RHOB</name>
<sequence length="337" mass="38309">MPGTKSGLHIRVAQLLGNATTIETSKSWVFLTETHVYKLKKRVRDELQDLTSLRGRHDNALTEIDLNRRLAPQTYLGALRLREDANHTLALFGPGRTIDWLVEMKRLPASRMLDQMIFVHGGQREILAPFIDILARELIVFYQSCPRTCLGPDELFSVVLDQQEMNNAVLFDPLFSDQYARFNAVTDALGNLYERTYDHMADRVAKGWIRECHGDLRLEHICLIDPPAIFDCLEFNRNLRLLDPYQEITQLGIEADLMGAPWIMTALWTALADALGSPANAALRNFYVITYALLRARLCLAHLLRPAPRTPEKWLPLGLRYIAMAERSLGIEGTPDT</sequence>
<keyword evidence="2" id="KW-1185">Reference proteome</keyword>
<dbReference type="EMBL" id="QBUD01000010">
    <property type="protein sequence ID" value="PUB12442.1"/>
    <property type="molecule type" value="Genomic_DNA"/>
</dbReference>
<organism evidence="1 2">
    <name type="scientific">Yoonia sediminilitoris</name>
    <dbReference type="NCBI Taxonomy" id="1286148"/>
    <lineage>
        <taxon>Bacteria</taxon>
        <taxon>Pseudomonadati</taxon>
        <taxon>Pseudomonadota</taxon>
        <taxon>Alphaproteobacteria</taxon>
        <taxon>Rhodobacterales</taxon>
        <taxon>Paracoccaceae</taxon>
        <taxon>Yoonia</taxon>
    </lineage>
</organism>
<evidence type="ECO:0000313" key="1">
    <source>
        <dbReference type="EMBL" id="PUB12442.1"/>
    </source>
</evidence>
<protein>
    <submittedName>
        <fullName evidence="1">Aminoglycoside phosphotransferase family enzyme</fullName>
    </submittedName>
</protein>
<accession>A0A2T6KC57</accession>
<dbReference type="Proteomes" id="UP000244523">
    <property type="component" value="Unassembled WGS sequence"/>
</dbReference>
<proteinExistence type="predicted"/>
<gene>
    <name evidence="1" type="ORF">C8N45_11081</name>
</gene>